<evidence type="ECO:0000313" key="3">
    <source>
        <dbReference type="EMBL" id="MDU9694231.1"/>
    </source>
</evidence>
<dbReference type="EMBL" id="JAPTGD010000002">
    <property type="protein sequence ID" value="MDU9694231.1"/>
    <property type="molecule type" value="Genomic_DNA"/>
</dbReference>
<reference evidence="3" key="2">
    <citation type="submission" date="2022-12" db="EMBL/GenBank/DDBJ databases">
        <authorList>
            <person name="Dechsakulwatana C."/>
            <person name="Rungsihiranrut A."/>
            <person name="Muangchinda C."/>
            <person name="Ningthoujam R."/>
            <person name="Klankeo P."/>
            <person name="Pinyakong O."/>
        </authorList>
    </citation>
    <scope>NUCLEOTIDE SEQUENCE</scope>
    <source>
        <strain evidence="3">TL01-2</strain>
    </source>
</reference>
<evidence type="ECO:0000313" key="4">
    <source>
        <dbReference type="Proteomes" id="UP001269400"/>
    </source>
</evidence>
<dbReference type="Pfam" id="PF21598">
    <property type="entry name" value="PvuRts1I-like_N"/>
    <property type="match status" value="1"/>
</dbReference>
<evidence type="ECO:0000259" key="2">
    <source>
        <dbReference type="Pfam" id="PF21598"/>
    </source>
</evidence>
<evidence type="ECO:0000259" key="1">
    <source>
        <dbReference type="Pfam" id="PF18491"/>
    </source>
</evidence>
<protein>
    <submittedName>
        <fullName evidence="3">Phosphoribosylaminoimidazole carboxylase</fullName>
    </submittedName>
</protein>
<dbReference type="InterPro" id="IPR048797">
    <property type="entry name" value="PvuRts1I-like_N"/>
</dbReference>
<feature type="domain" description="Restriction endonuclease PvuRts1 I-like N-terminal" evidence="2">
    <location>
        <begin position="4"/>
        <end position="124"/>
    </location>
</feature>
<gene>
    <name evidence="3" type="ORF">O0Q50_23890</name>
</gene>
<dbReference type="Proteomes" id="UP001269400">
    <property type="component" value="Unassembled WGS sequence"/>
</dbReference>
<sequence>MNKYEYVKKQLAKTNKKNDENYIVTRIWHLINDYDIKINTQQFVIRSDNNQRIKYGLIDLYFPQFKLAIEIDEAHHKSVVNQSLDQIRKNDIVNALDCEFIRIDATQPIEEIHNEIDQVVQKINQLKDEIDFVPWDIDKEYNPSTYIEQGYIDADDNISLKTVADCCNVFGAGYNNGYQQSGAPHKFEEDTDIKRLLFFPNKEWNNKLLNNEDVFTEYSTDQLKNEDYFNKRMFKYNQKIALFAYSKTSTGNFEAVFKGLYALNREESRSKGVLTYNRISKIMPTYYPTGDIQPVRIAEAYNEAEYKVAHFYTEEQITKFKVKYSDKYKVVITATK</sequence>
<dbReference type="AlphaFoldDB" id="A0AAX6NE91"/>
<dbReference type="Gene3D" id="3.40.960.10">
    <property type="entry name" value="VSR Endonuclease"/>
    <property type="match status" value="1"/>
</dbReference>
<dbReference type="Pfam" id="PF18491">
    <property type="entry name" value="SRA"/>
    <property type="match status" value="1"/>
</dbReference>
<dbReference type="RefSeq" id="WP_316911442.1">
    <property type="nucleotide sequence ID" value="NZ_JAPTGD010000002.1"/>
</dbReference>
<reference evidence="3" key="1">
    <citation type="journal article" date="2022" name="J Environ Chem Eng">
        <title>Biodegradation of petroleum oil using a constructed nonpathogenic and heavy metal-tolerant bacterial consortium isolated from marine sponges.</title>
        <authorList>
            <person name="Dechsakulwatana C."/>
            <person name="Rungsihiranrut A."/>
            <person name="Muangchinda C."/>
            <person name="Ningthoujam R."/>
            <person name="Klankeo P."/>
            <person name="Pinyakong O."/>
        </authorList>
    </citation>
    <scope>NUCLEOTIDE SEQUENCE</scope>
    <source>
        <strain evidence="3">TL01-2</strain>
    </source>
</reference>
<dbReference type="InterPro" id="IPR040674">
    <property type="entry name" value="PvuRts1I-like_SRA"/>
</dbReference>
<proteinExistence type="predicted"/>
<feature type="domain" description="PvuRts1 I-like SET and RING associated" evidence="1">
    <location>
        <begin position="145"/>
        <end position="284"/>
    </location>
</feature>
<organism evidence="3 4">
    <name type="scientific">Priestia aryabhattai</name>
    <name type="common">Bacillus aryabhattai</name>
    <dbReference type="NCBI Taxonomy" id="412384"/>
    <lineage>
        <taxon>Bacteria</taxon>
        <taxon>Bacillati</taxon>
        <taxon>Bacillota</taxon>
        <taxon>Bacilli</taxon>
        <taxon>Bacillales</taxon>
        <taxon>Bacillaceae</taxon>
        <taxon>Priestia</taxon>
    </lineage>
</organism>
<name>A0AAX6NE91_PRIAR</name>
<comment type="caution">
    <text evidence="3">The sequence shown here is derived from an EMBL/GenBank/DDBJ whole genome shotgun (WGS) entry which is preliminary data.</text>
</comment>
<accession>A0AAX6NE91</accession>